<name>A0A923EMQ6_KLEPN</name>
<proteinExistence type="predicted"/>
<dbReference type="Proteomes" id="UP000629923">
    <property type="component" value="Unassembled WGS sequence"/>
</dbReference>
<dbReference type="AlphaFoldDB" id="A0A923EMQ6"/>
<comment type="caution">
    <text evidence="1">The sequence shown here is derived from an EMBL/GenBank/DDBJ whole genome shotgun (WGS) entry which is preliminary data.</text>
</comment>
<accession>A0A923EMQ6</accession>
<organism evidence="1 2">
    <name type="scientific">Klebsiella pneumoniae</name>
    <dbReference type="NCBI Taxonomy" id="573"/>
    <lineage>
        <taxon>Bacteria</taxon>
        <taxon>Pseudomonadati</taxon>
        <taxon>Pseudomonadota</taxon>
        <taxon>Gammaproteobacteria</taxon>
        <taxon>Enterobacterales</taxon>
        <taxon>Enterobacteriaceae</taxon>
        <taxon>Klebsiella/Raoultella group</taxon>
        <taxon>Klebsiella</taxon>
        <taxon>Klebsiella pneumoniae complex</taxon>
    </lineage>
</organism>
<gene>
    <name evidence="1" type="ORF">H7U18_27955</name>
</gene>
<protein>
    <submittedName>
        <fullName evidence="1">Uncharacterized protein</fullName>
    </submittedName>
</protein>
<evidence type="ECO:0000313" key="1">
    <source>
        <dbReference type="EMBL" id="MBC2873433.1"/>
    </source>
</evidence>
<dbReference type="EMBL" id="JACLQZ010000005">
    <property type="protein sequence ID" value="MBC2873433.1"/>
    <property type="molecule type" value="Genomic_DNA"/>
</dbReference>
<reference evidence="1" key="1">
    <citation type="submission" date="2020-08" db="EMBL/GenBank/DDBJ databases">
        <title>Tigecycline and colistin resistance in Klebsiella pneumoniae.</title>
        <authorList>
            <person name="Ramesh N."/>
            <person name="Shanthini T."/>
            <person name="Prasanth M."/>
            <person name="Senthilkumar N."/>
            <person name="Meesala Krishna M."/>
            <person name="Guruswami G."/>
        </authorList>
    </citation>
    <scope>NUCLEOTIDE SEQUENCE</scope>
    <source>
        <strain evidence="1">SHM 84C</strain>
    </source>
</reference>
<evidence type="ECO:0000313" key="2">
    <source>
        <dbReference type="Proteomes" id="UP000629923"/>
    </source>
</evidence>
<sequence>MELSAGTSTSGGALNIEFRESDKLKQEAIEKLAERIDQHLDHVSELFDKTEPVARLSFSEDDCTS</sequence>